<accession>Q2R4X6</accession>
<reference evidence="1" key="3">
    <citation type="submission" date="2006-01" db="EMBL/GenBank/DDBJ databases">
        <authorList>
            <person name="Buell R."/>
        </authorList>
    </citation>
    <scope>NUCLEOTIDE SEQUENCE</scope>
</reference>
<dbReference type="AlphaFoldDB" id="Q2R4X6"/>
<reference evidence="1" key="2">
    <citation type="submission" date="2005-04" db="EMBL/GenBank/DDBJ databases">
        <authorList>
            <person name="Buell C.R."/>
            <person name="Wing R.A."/>
            <person name="McCombie W.A."/>
            <person name="Ouyang S."/>
        </authorList>
    </citation>
    <scope>NUCLEOTIDE SEQUENCE</scope>
</reference>
<sequence length="46" mass="5248">MRSSVETIHVLNRSQDRSKFRKTCIGHSRRIAPLQQIHAPATAFTT</sequence>
<organism evidence="1">
    <name type="scientific">Oryza sativa subsp. japonica</name>
    <name type="common">Rice</name>
    <dbReference type="NCBI Taxonomy" id="39947"/>
    <lineage>
        <taxon>Eukaryota</taxon>
        <taxon>Viridiplantae</taxon>
        <taxon>Streptophyta</taxon>
        <taxon>Embryophyta</taxon>
        <taxon>Tracheophyta</taxon>
        <taxon>Spermatophyta</taxon>
        <taxon>Magnoliopsida</taxon>
        <taxon>Liliopsida</taxon>
        <taxon>Poales</taxon>
        <taxon>Poaceae</taxon>
        <taxon>BOP clade</taxon>
        <taxon>Oryzoideae</taxon>
        <taxon>Oryzeae</taxon>
        <taxon>Oryzinae</taxon>
        <taxon>Oryza</taxon>
        <taxon>Oryza sativa</taxon>
    </lineage>
</organism>
<name>Q2R4X6_ORYSJ</name>
<reference evidence="1" key="1">
    <citation type="journal article" date="2005" name="BMC Biol.">
        <title>The sequence of rice chromosomes 11 and 12, rich in disease resistance genes and recent gene duplications.</title>
        <authorList>
            <consortium name="The rice chromosomes 11 and 12 sequencing consortia"/>
        </authorList>
    </citation>
    <scope>NUCLEOTIDE SEQUENCE [LARGE SCALE GENOMIC DNA]</scope>
</reference>
<dbReference type="EMBL" id="DP000010">
    <property type="protein sequence ID" value="ABA93513.1"/>
    <property type="molecule type" value="Genomic_DNA"/>
</dbReference>
<evidence type="ECO:0000313" key="1">
    <source>
        <dbReference type="EMBL" id="ABA93513.1"/>
    </source>
</evidence>
<protein>
    <submittedName>
        <fullName evidence="1">Uncharacterized protein</fullName>
    </submittedName>
</protein>
<proteinExistence type="predicted"/>
<gene>
    <name evidence="1" type="ordered locus">LOC_Os11g26962</name>
</gene>